<accession>A0A2P2LYJ3</accession>
<evidence type="ECO:0000313" key="1">
    <source>
        <dbReference type="EMBL" id="MBX23047.1"/>
    </source>
</evidence>
<proteinExistence type="predicted"/>
<name>A0A2P2LYJ3_RHIMU</name>
<organism evidence="1">
    <name type="scientific">Rhizophora mucronata</name>
    <name type="common">Asiatic mangrove</name>
    <dbReference type="NCBI Taxonomy" id="61149"/>
    <lineage>
        <taxon>Eukaryota</taxon>
        <taxon>Viridiplantae</taxon>
        <taxon>Streptophyta</taxon>
        <taxon>Embryophyta</taxon>
        <taxon>Tracheophyta</taxon>
        <taxon>Spermatophyta</taxon>
        <taxon>Magnoliopsida</taxon>
        <taxon>eudicotyledons</taxon>
        <taxon>Gunneridae</taxon>
        <taxon>Pentapetalae</taxon>
        <taxon>rosids</taxon>
        <taxon>fabids</taxon>
        <taxon>Malpighiales</taxon>
        <taxon>Rhizophoraceae</taxon>
        <taxon>Rhizophora</taxon>
    </lineage>
</organism>
<dbReference type="AlphaFoldDB" id="A0A2P2LYJ3"/>
<sequence length="77" mass="8573">MSLLVSDSTVAGSDRISGMETLHQKSKFTFTIGKWITGLLTGFISQTAVEHSNNSSYKKGPRRLAFCIFRFEIKATK</sequence>
<protein>
    <submittedName>
        <fullName evidence="1">Ribophorin 2 family protein</fullName>
    </submittedName>
</protein>
<reference evidence="1" key="1">
    <citation type="submission" date="2018-02" db="EMBL/GenBank/DDBJ databases">
        <title>Rhizophora mucronata_Transcriptome.</title>
        <authorList>
            <person name="Meera S.P."/>
            <person name="Sreeshan A."/>
            <person name="Augustine A."/>
        </authorList>
    </citation>
    <scope>NUCLEOTIDE SEQUENCE</scope>
    <source>
        <tissue evidence="1">Leaf</tissue>
    </source>
</reference>
<dbReference type="EMBL" id="GGEC01042563">
    <property type="protein sequence ID" value="MBX23047.1"/>
    <property type="molecule type" value="Transcribed_RNA"/>
</dbReference>